<dbReference type="Proteomes" id="UP001157353">
    <property type="component" value="Unassembled WGS sequence"/>
</dbReference>
<accession>A0ABQ6DWE4</accession>
<dbReference type="InterPro" id="IPR056413">
    <property type="entry name" value="TPR_CcmH_CycH"/>
</dbReference>
<dbReference type="PANTHER" id="PTHR47870:SF1">
    <property type="entry name" value="CYTOCHROME C-TYPE BIOGENESIS PROTEIN CCMH"/>
    <property type="match status" value="1"/>
</dbReference>
<dbReference type="EMBL" id="BSPQ01000001">
    <property type="protein sequence ID" value="GLS89429.1"/>
    <property type="molecule type" value="Genomic_DNA"/>
</dbReference>
<dbReference type="InterPro" id="IPR017560">
    <property type="entry name" value="Cyt_c_biogenesis_CcmI"/>
</dbReference>
<feature type="domain" description="Cytochrome c-type biogenesis protein H TPR" evidence="8">
    <location>
        <begin position="120"/>
        <end position="276"/>
    </location>
</feature>
<organism evidence="9 10">
    <name type="scientific">Psychromonas marina</name>
    <dbReference type="NCBI Taxonomy" id="88364"/>
    <lineage>
        <taxon>Bacteria</taxon>
        <taxon>Pseudomonadati</taxon>
        <taxon>Pseudomonadota</taxon>
        <taxon>Gammaproteobacteria</taxon>
        <taxon>Alteromonadales</taxon>
        <taxon>Psychromonadaceae</taxon>
        <taxon>Psychromonas</taxon>
    </lineage>
</organism>
<keyword evidence="4" id="KW-0802">TPR repeat</keyword>
<dbReference type="PANTHER" id="PTHR47870">
    <property type="entry name" value="CYTOCHROME C-TYPE BIOGENESIS PROTEIN CCMH"/>
    <property type="match status" value="1"/>
</dbReference>
<dbReference type="InterPro" id="IPR051263">
    <property type="entry name" value="C-type_cytochrome_biogenesis"/>
</dbReference>
<proteinExistence type="predicted"/>
<evidence type="ECO:0000259" key="8">
    <source>
        <dbReference type="Pfam" id="PF23914"/>
    </source>
</evidence>
<dbReference type="Gene3D" id="1.25.40.10">
    <property type="entry name" value="Tetratricopeptide repeat domain"/>
    <property type="match status" value="1"/>
</dbReference>
<feature type="region of interest" description="Disordered" evidence="5">
    <location>
        <begin position="291"/>
        <end position="314"/>
    </location>
</feature>
<dbReference type="Pfam" id="PF23892">
    <property type="entry name" value="Ig_CycH"/>
    <property type="match status" value="1"/>
</dbReference>
<dbReference type="NCBIfam" id="TIGR03142">
    <property type="entry name" value="cytochro_ccmI"/>
    <property type="match status" value="1"/>
</dbReference>
<gene>
    <name evidence="9" type="ORF">GCM10007916_04960</name>
</gene>
<evidence type="ECO:0000256" key="3">
    <source>
        <dbReference type="ARBA" id="ARBA00022748"/>
    </source>
</evidence>
<evidence type="ECO:0000259" key="7">
    <source>
        <dbReference type="Pfam" id="PF23892"/>
    </source>
</evidence>
<name>A0ABQ6DWE4_9GAMM</name>
<feature type="domain" description="Cytochrome c-type biogenesis protein H Ig-like" evidence="7">
    <location>
        <begin position="331"/>
        <end position="434"/>
    </location>
</feature>
<sequence>MILQFWLGAILLLIIASVIFLIPFLGAKNNTKSSSHDKRNQLNRALYDVRVAEIEKDDEQGLLIDKDKIINELQHNLLDDINDQQVASVGNKSKLIWLPGLLVLTLGSIAMYWSVGAYQEVNNWQNTLHRYPALQDKLFNDPDARPTEQDLRDIMLGLRTQLANDANDADGWLLYSRLGMVFKDTELALDAIKKAYALTPESVDVVLVYAQLKMQKGDEYSQQQAEMMLAQLLADNPTELQAWSMYAFMALEKQDFSAAIQRWTQMLTLVDSDSEQAGMLRDSIDYANTQMQSQDSDAMSTSNSSLPTVQQSTQKTLESATLDEAGKPIYTVNISISDAVLVPESGFLIVYAQAVSGPKMPIAAVKFALTTLPVSTQISDANAMMQGMKLSDQSEFVIKARLSKSGNVMNKEGDWQGTSTVIEAGQLTPINIVISEQL</sequence>
<evidence type="ECO:0000256" key="2">
    <source>
        <dbReference type="ARBA" id="ARBA00022737"/>
    </source>
</evidence>
<keyword evidence="6" id="KW-0812">Transmembrane</keyword>
<dbReference type="Pfam" id="PF23914">
    <property type="entry name" value="TPR_CcmH_CycH"/>
    <property type="match status" value="1"/>
</dbReference>
<evidence type="ECO:0000313" key="9">
    <source>
        <dbReference type="EMBL" id="GLS89429.1"/>
    </source>
</evidence>
<keyword evidence="3" id="KW-0201">Cytochrome c-type biogenesis</keyword>
<evidence type="ECO:0000313" key="10">
    <source>
        <dbReference type="Proteomes" id="UP001157353"/>
    </source>
</evidence>
<feature type="transmembrane region" description="Helical" evidence="6">
    <location>
        <begin position="6"/>
        <end position="26"/>
    </location>
</feature>
<protein>
    <submittedName>
        <fullName evidence="9">C-type cytochrome biogenesis protein CcmI</fullName>
    </submittedName>
</protein>
<dbReference type="InterPro" id="IPR056412">
    <property type="entry name" value="Ig_CycH"/>
</dbReference>
<comment type="subcellular location">
    <subcellularLocation>
        <location evidence="1">Cell envelope</location>
    </subcellularLocation>
</comment>
<keyword evidence="6" id="KW-0472">Membrane</keyword>
<reference evidence="10" key="1">
    <citation type="journal article" date="2019" name="Int. J. Syst. Evol. Microbiol.">
        <title>The Global Catalogue of Microorganisms (GCM) 10K type strain sequencing project: providing services to taxonomists for standard genome sequencing and annotation.</title>
        <authorList>
            <consortium name="The Broad Institute Genomics Platform"/>
            <consortium name="The Broad Institute Genome Sequencing Center for Infectious Disease"/>
            <person name="Wu L."/>
            <person name="Ma J."/>
        </authorList>
    </citation>
    <scope>NUCLEOTIDE SEQUENCE [LARGE SCALE GENOMIC DNA]</scope>
    <source>
        <strain evidence="10">NBRC 103166</strain>
    </source>
</reference>
<keyword evidence="10" id="KW-1185">Reference proteome</keyword>
<keyword evidence="6" id="KW-1133">Transmembrane helix</keyword>
<comment type="caution">
    <text evidence="9">The sequence shown here is derived from an EMBL/GenBank/DDBJ whole genome shotgun (WGS) entry which is preliminary data.</text>
</comment>
<evidence type="ECO:0000256" key="6">
    <source>
        <dbReference type="SAM" id="Phobius"/>
    </source>
</evidence>
<dbReference type="SUPFAM" id="SSF48452">
    <property type="entry name" value="TPR-like"/>
    <property type="match status" value="1"/>
</dbReference>
<evidence type="ECO:0000256" key="4">
    <source>
        <dbReference type="ARBA" id="ARBA00022803"/>
    </source>
</evidence>
<keyword evidence="2" id="KW-0677">Repeat</keyword>
<evidence type="ECO:0000256" key="5">
    <source>
        <dbReference type="SAM" id="MobiDB-lite"/>
    </source>
</evidence>
<feature type="transmembrane region" description="Helical" evidence="6">
    <location>
        <begin position="95"/>
        <end position="115"/>
    </location>
</feature>
<evidence type="ECO:0000256" key="1">
    <source>
        <dbReference type="ARBA" id="ARBA00004196"/>
    </source>
</evidence>
<dbReference type="InterPro" id="IPR011990">
    <property type="entry name" value="TPR-like_helical_dom_sf"/>
</dbReference>